<dbReference type="Gene3D" id="3.30.110.90">
    <property type="entry name" value="Amidohydrolase"/>
    <property type="match status" value="1"/>
</dbReference>
<dbReference type="InterPro" id="IPR032466">
    <property type="entry name" value="Metal_Hydrolase"/>
</dbReference>
<dbReference type="PANTHER" id="PTHR43135">
    <property type="entry name" value="ALPHA-D-RIBOSE 1-METHYLPHOSPHONATE 5-TRIPHOSPHATE DIPHOSPHATASE"/>
    <property type="match status" value="1"/>
</dbReference>
<feature type="chain" id="PRO_5045251557" evidence="1">
    <location>
        <begin position="19"/>
        <end position="426"/>
    </location>
</feature>
<keyword evidence="1" id="KW-0732">Signal</keyword>
<dbReference type="SUPFAM" id="SSF51556">
    <property type="entry name" value="Metallo-dependent hydrolases"/>
    <property type="match status" value="1"/>
</dbReference>
<dbReference type="Gene3D" id="2.30.40.10">
    <property type="entry name" value="Urease, subunit C, domain 1"/>
    <property type="match status" value="1"/>
</dbReference>
<comment type="caution">
    <text evidence="3">The sequence shown here is derived from an EMBL/GenBank/DDBJ whole genome shotgun (WGS) entry which is preliminary data.</text>
</comment>
<dbReference type="SUPFAM" id="SSF51338">
    <property type="entry name" value="Composite domain of metallo-dependent hydrolases"/>
    <property type="match status" value="1"/>
</dbReference>
<dbReference type="Gene3D" id="1.20.58.520">
    <property type="entry name" value="Amidohydrolase"/>
    <property type="match status" value="1"/>
</dbReference>
<name>A0ABT8RI91_9BACT</name>
<evidence type="ECO:0000259" key="2">
    <source>
        <dbReference type="Pfam" id="PF01979"/>
    </source>
</evidence>
<dbReference type="PROSITE" id="PS51257">
    <property type="entry name" value="PROKAR_LIPOPROTEIN"/>
    <property type="match status" value="1"/>
</dbReference>
<dbReference type="Proteomes" id="UP001168528">
    <property type="component" value="Unassembled WGS sequence"/>
</dbReference>
<protein>
    <submittedName>
        <fullName evidence="3">Amidohydrolase family protein</fullName>
    </submittedName>
</protein>
<dbReference type="EMBL" id="JAUKPO010000038">
    <property type="protein sequence ID" value="MDO1450883.1"/>
    <property type="molecule type" value="Genomic_DNA"/>
</dbReference>
<sequence length="426" mass="46663">MKWIRLIPLLLVSLVACQSRQTTQPTYIAFTGATILDGTGASPLTDGVLLIRQGRIVAVGTRDQVTIPENTQVRNVSGKTIIPGLINAHGHVGDVKGIEPGHYSAENVQDNLAIYARYGITTVVSLGGDKEESVALRAVRDTTSHGRARLYIAGEVINGNTPQEAVAVVDQNHTMGVDFMKIRVDDNVGTSPKMPEDVYRAVIARSHELGYKIATHMYYLDDAKKLLEAGTDLLAHSVRDLPVDDEFIRLIKERNIGYCPTLTRELSTFVYEDTAAFFTDPFFTKAYDLATISPLKDPAYQQKIQNNPVAQTYKRQLPVAMQNLKTLAAQGVPIVFGTDSGMPARFMGYFEHLEMQMMAEAGLTPQQIIESATKNAAAYMGLKEIGTLTPGYRADFLVLDADPLADIANIRKIADIYIGGTEVEAK</sequence>
<dbReference type="Pfam" id="PF01979">
    <property type="entry name" value="Amidohydro_1"/>
    <property type="match status" value="1"/>
</dbReference>
<accession>A0ABT8RI91</accession>
<proteinExistence type="predicted"/>
<dbReference type="InterPro" id="IPR051781">
    <property type="entry name" value="Metallo-dep_Hydrolase"/>
</dbReference>
<dbReference type="RefSeq" id="WP_302041683.1">
    <property type="nucleotide sequence ID" value="NZ_JAUKPO010000038.1"/>
</dbReference>
<evidence type="ECO:0000313" key="3">
    <source>
        <dbReference type="EMBL" id="MDO1450883.1"/>
    </source>
</evidence>
<dbReference type="InterPro" id="IPR006680">
    <property type="entry name" value="Amidohydro-rel"/>
</dbReference>
<dbReference type="InterPro" id="IPR011059">
    <property type="entry name" value="Metal-dep_hydrolase_composite"/>
</dbReference>
<organism evidence="3 4">
    <name type="scientific">Rhodocytophaga aerolata</name>
    <dbReference type="NCBI Taxonomy" id="455078"/>
    <lineage>
        <taxon>Bacteria</taxon>
        <taxon>Pseudomonadati</taxon>
        <taxon>Bacteroidota</taxon>
        <taxon>Cytophagia</taxon>
        <taxon>Cytophagales</taxon>
        <taxon>Rhodocytophagaceae</taxon>
        <taxon>Rhodocytophaga</taxon>
    </lineage>
</organism>
<feature type="signal peptide" evidence="1">
    <location>
        <begin position="1"/>
        <end position="18"/>
    </location>
</feature>
<dbReference type="Gene3D" id="3.40.50.10910">
    <property type="entry name" value="Amidohydrolase"/>
    <property type="match status" value="1"/>
</dbReference>
<reference evidence="3" key="1">
    <citation type="submission" date="2023-07" db="EMBL/GenBank/DDBJ databases">
        <title>The genome sequence of Rhodocytophaga aerolata KACC 12507.</title>
        <authorList>
            <person name="Zhang X."/>
        </authorList>
    </citation>
    <scope>NUCLEOTIDE SEQUENCE</scope>
    <source>
        <strain evidence="3">KACC 12507</strain>
    </source>
</reference>
<evidence type="ECO:0000313" key="4">
    <source>
        <dbReference type="Proteomes" id="UP001168528"/>
    </source>
</evidence>
<gene>
    <name evidence="3" type="ORF">Q0590_31705</name>
</gene>
<feature type="domain" description="Amidohydrolase-related" evidence="2">
    <location>
        <begin position="80"/>
        <end position="422"/>
    </location>
</feature>
<keyword evidence="4" id="KW-1185">Reference proteome</keyword>
<evidence type="ECO:0000256" key="1">
    <source>
        <dbReference type="SAM" id="SignalP"/>
    </source>
</evidence>
<dbReference type="PANTHER" id="PTHR43135:SF3">
    <property type="entry name" value="ALPHA-D-RIBOSE 1-METHYLPHOSPHONATE 5-TRIPHOSPHATE DIPHOSPHATASE"/>
    <property type="match status" value="1"/>
</dbReference>